<organism evidence="3">
    <name type="scientific">Thermodesulfobium narugense</name>
    <dbReference type="NCBI Taxonomy" id="184064"/>
    <lineage>
        <taxon>Bacteria</taxon>
        <taxon>Pseudomonadati</taxon>
        <taxon>Thermodesulfobiota</taxon>
        <taxon>Thermodesulfobiia</taxon>
        <taxon>Thermodesulfobiales</taxon>
        <taxon>Thermodesulfobiaceae</taxon>
        <taxon>Thermodesulfobium</taxon>
    </lineage>
</organism>
<keyword evidence="1" id="KW-0472">Membrane</keyword>
<evidence type="ECO:0000313" key="3">
    <source>
        <dbReference type="EMBL" id="HHI66426.1"/>
    </source>
</evidence>
<dbReference type="InterPro" id="IPR039477">
    <property type="entry name" value="ILEI/PANDER_dom"/>
</dbReference>
<keyword evidence="1" id="KW-1133">Transmembrane helix</keyword>
<comment type="caution">
    <text evidence="3">The sequence shown here is derived from an EMBL/GenBank/DDBJ whole genome shotgun (WGS) entry which is preliminary data.</text>
</comment>
<proteinExistence type="predicted"/>
<feature type="transmembrane region" description="Helical" evidence="1">
    <location>
        <begin position="33"/>
        <end position="52"/>
    </location>
</feature>
<evidence type="ECO:0000256" key="1">
    <source>
        <dbReference type="SAM" id="Phobius"/>
    </source>
</evidence>
<dbReference type="AlphaFoldDB" id="A0A7C5PB93"/>
<dbReference type="Pfam" id="PF15711">
    <property type="entry name" value="ILEI"/>
    <property type="match status" value="1"/>
</dbReference>
<gene>
    <name evidence="3" type="ORF">ENL70_07785</name>
</gene>
<keyword evidence="1" id="KW-0812">Transmembrane</keyword>
<name>A0A7C5PB93_9BACT</name>
<protein>
    <recommendedName>
        <fullName evidence="2">ILEI/PANDER domain-containing protein</fullName>
    </recommendedName>
</protein>
<dbReference type="EMBL" id="DRUY01000261">
    <property type="protein sequence ID" value="HHI66426.1"/>
    <property type="molecule type" value="Genomic_DNA"/>
</dbReference>
<evidence type="ECO:0000259" key="2">
    <source>
        <dbReference type="Pfam" id="PF15711"/>
    </source>
</evidence>
<feature type="domain" description="ILEI/PANDER" evidence="2">
    <location>
        <begin position="214"/>
        <end position="298"/>
    </location>
</feature>
<reference evidence="3" key="1">
    <citation type="journal article" date="2020" name="mSystems">
        <title>Genome- and Community-Level Interaction Insights into Carbon Utilization and Element Cycling Functions of Hydrothermarchaeota in Hydrothermal Sediment.</title>
        <authorList>
            <person name="Zhou Z."/>
            <person name="Liu Y."/>
            <person name="Xu W."/>
            <person name="Pan J."/>
            <person name="Luo Z.H."/>
            <person name="Li M."/>
        </authorList>
    </citation>
    <scope>NUCLEOTIDE SEQUENCE [LARGE SCALE GENOMIC DNA]</scope>
    <source>
        <strain evidence="3">SpSt-1019</strain>
    </source>
</reference>
<accession>A0A7C5PB93</accession>
<sequence>MVILERFYLKRILKKIKTRLLMRYIKNFFSDRILYCFLQFVIVLSFFIIIAFCRTNAYAQETTLSLKLGNGMVVVLGEQASLSKLKDIILTSKKKFENIQDLADFITSEHISGIKEIGLFVSDNSQPSENIKKVFDGTLEEAIEKGVIPYLPTNISFTQAREFLESFGYNVIFGPDVYPFGDKLKCEVKLVSYGLKNGSYIEINNKKYYPKNLGYFLIAIEPDNGKVISQGNFNTSFHHQENNALVDYLQSVPKDSFLLGVINVEAVRKMDSNSYTLLNQMGLHLVPLGRYGYSHAFILDVKEKKALEARSSNVSELYYVPPEKLNESDFIKIINKKPLPTIYLDGLHPDSKVFVFLLPQNRRF</sequence>